<keyword evidence="1" id="KW-1133">Transmembrane helix</keyword>
<reference evidence="3" key="1">
    <citation type="journal article" date="2019" name="Int. J. Syst. Evol. Microbiol.">
        <title>The Global Catalogue of Microorganisms (GCM) 10K type strain sequencing project: providing services to taxonomists for standard genome sequencing and annotation.</title>
        <authorList>
            <consortium name="The Broad Institute Genomics Platform"/>
            <consortium name="The Broad Institute Genome Sequencing Center for Infectious Disease"/>
            <person name="Wu L."/>
            <person name="Ma J."/>
        </authorList>
    </citation>
    <scope>NUCLEOTIDE SEQUENCE [LARGE SCALE GENOMIC DNA]</scope>
    <source>
        <strain evidence="3">JCM 15089</strain>
    </source>
</reference>
<feature type="transmembrane region" description="Helical" evidence="1">
    <location>
        <begin position="12"/>
        <end position="30"/>
    </location>
</feature>
<evidence type="ECO:0000313" key="2">
    <source>
        <dbReference type="EMBL" id="GAA0568552.1"/>
    </source>
</evidence>
<sequence>MDESYSSTLKSIGAIVLTLALFLGVGYYVYESLFVPPGPAQTEDVVATAPAAQPATTDQKNPS</sequence>
<dbReference type="EMBL" id="BAAADD010000004">
    <property type="protein sequence ID" value="GAA0568552.1"/>
    <property type="molecule type" value="Genomic_DNA"/>
</dbReference>
<keyword evidence="1" id="KW-0812">Transmembrane</keyword>
<name>A0ABP3PNJ6_9PROT</name>
<keyword evidence="1" id="KW-0472">Membrane</keyword>
<dbReference type="RefSeq" id="WP_166929871.1">
    <property type="nucleotide sequence ID" value="NZ_BAAADD010000004.1"/>
</dbReference>
<comment type="caution">
    <text evidence="2">The sequence shown here is derived from an EMBL/GenBank/DDBJ whole genome shotgun (WGS) entry which is preliminary data.</text>
</comment>
<gene>
    <name evidence="2" type="ORF">GCM10008942_16450</name>
</gene>
<protein>
    <submittedName>
        <fullName evidence="2">Uncharacterized protein</fullName>
    </submittedName>
</protein>
<accession>A0ABP3PNJ6</accession>
<evidence type="ECO:0000256" key="1">
    <source>
        <dbReference type="SAM" id="Phobius"/>
    </source>
</evidence>
<proteinExistence type="predicted"/>
<evidence type="ECO:0000313" key="3">
    <source>
        <dbReference type="Proteomes" id="UP001499951"/>
    </source>
</evidence>
<organism evidence="2 3">
    <name type="scientific">Rhizomicrobium electricum</name>
    <dbReference type="NCBI Taxonomy" id="480070"/>
    <lineage>
        <taxon>Bacteria</taxon>
        <taxon>Pseudomonadati</taxon>
        <taxon>Pseudomonadota</taxon>
        <taxon>Alphaproteobacteria</taxon>
        <taxon>Micropepsales</taxon>
        <taxon>Micropepsaceae</taxon>
        <taxon>Rhizomicrobium</taxon>
    </lineage>
</organism>
<dbReference type="Proteomes" id="UP001499951">
    <property type="component" value="Unassembled WGS sequence"/>
</dbReference>
<keyword evidence="3" id="KW-1185">Reference proteome</keyword>